<feature type="domain" description="Polysaccharide export protein N-terminal" evidence="15">
    <location>
        <begin position="67"/>
        <end position="139"/>
    </location>
</feature>
<keyword evidence="9" id="KW-0406">Ion transport</keyword>
<dbReference type="GO" id="GO:0015288">
    <property type="term" value="F:porin activity"/>
    <property type="evidence" value="ECO:0007669"/>
    <property type="project" value="UniProtKB-KW"/>
</dbReference>
<evidence type="ECO:0000256" key="2">
    <source>
        <dbReference type="ARBA" id="ARBA00009450"/>
    </source>
</evidence>
<dbReference type="PANTHER" id="PTHR33619:SF3">
    <property type="entry name" value="POLYSACCHARIDE EXPORT PROTEIN GFCE-RELATED"/>
    <property type="match status" value="1"/>
</dbReference>
<dbReference type="InterPro" id="IPR049712">
    <property type="entry name" value="Poly_export"/>
</dbReference>
<keyword evidence="11" id="KW-0472">Membrane</keyword>
<dbReference type="AlphaFoldDB" id="A0A2D2AZ51"/>
<keyword evidence="3" id="KW-0813">Transport</keyword>
<keyword evidence="4" id="KW-1134">Transmembrane beta strand</keyword>
<dbReference type="Pfam" id="PF02563">
    <property type="entry name" value="Poly_export"/>
    <property type="match status" value="1"/>
</dbReference>
<comment type="similarity">
    <text evidence="2">Belongs to the BexD/CtrA/VexA family.</text>
</comment>
<feature type="domain" description="SLBB" evidence="16">
    <location>
        <begin position="148"/>
        <end position="229"/>
    </location>
</feature>
<evidence type="ECO:0000256" key="7">
    <source>
        <dbReference type="ARBA" id="ARBA00022729"/>
    </source>
</evidence>
<gene>
    <name evidence="17" type="ORF">CSW64_13150</name>
</gene>
<dbReference type="Gene3D" id="3.10.560.10">
    <property type="entry name" value="Outer membrane lipoprotein wza domain like"/>
    <property type="match status" value="1"/>
</dbReference>
<keyword evidence="18" id="KW-1185">Reference proteome</keyword>
<keyword evidence="12" id="KW-0564">Palmitate</keyword>
<evidence type="ECO:0000259" key="16">
    <source>
        <dbReference type="Pfam" id="PF22461"/>
    </source>
</evidence>
<keyword evidence="6" id="KW-0812">Transmembrane</keyword>
<dbReference type="KEGG" id="cmb:CSW64_13150"/>
<keyword evidence="10" id="KW-0626">Porin</keyword>
<evidence type="ECO:0000256" key="4">
    <source>
        <dbReference type="ARBA" id="ARBA00022452"/>
    </source>
</evidence>
<dbReference type="OrthoDB" id="197007at2"/>
<evidence type="ECO:0000256" key="8">
    <source>
        <dbReference type="ARBA" id="ARBA00023047"/>
    </source>
</evidence>
<dbReference type="InterPro" id="IPR003715">
    <property type="entry name" value="Poly_export_N"/>
</dbReference>
<dbReference type="GO" id="GO:0015159">
    <property type="term" value="F:polysaccharide transmembrane transporter activity"/>
    <property type="evidence" value="ECO:0007669"/>
    <property type="project" value="InterPro"/>
</dbReference>
<evidence type="ECO:0000256" key="1">
    <source>
        <dbReference type="ARBA" id="ARBA00004571"/>
    </source>
</evidence>
<evidence type="ECO:0000256" key="12">
    <source>
        <dbReference type="ARBA" id="ARBA00023139"/>
    </source>
</evidence>
<comment type="subcellular location">
    <subcellularLocation>
        <location evidence="1">Cell outer membrane</location>
        <topology evidence="1">Multi-pass membrane protein</topology>
    </subcellularLocation>
</comment>
<evidence type="ECO:0000256" key="5">
    <source>
        <dbReference type="ARBA" id="ARBA00022597"/>
    </source>
</evidence>
<protein>
    <submittedName>
        <fullName evidence="17">Uncharacterized protein</fullName>
    </submittedName>
</protein>
<name>A0A2D2AZ51_9CAUL</name>
<dbReference type="EMBL" id="CP024201">
    <property type="protein sequence ID" value="ATQ43298.1"/>
    <property type="molecule type" value="Genomic_DNA"/>
</dbReference>
<dbReference type="GO" id="GO:0009279">
    <property type="term" value="C:cell outer membrane"/>
    <property type="evidence" value="ECO:0007669"/>
    <property type="project" value="UniProtKB-SubCell"/>
</dbReference>
<organism evidence="17 18">
    <name type="scientific">Caulobacter mirabilis</name>
    <dbReference type="NCBI Taxonomy" id="69666"/>
    <lineage>
        <taxon>Bacteria</taxon>
        <taxon>Pseudomonadati</taxon>
        <taxon>Pseudomonadota</taxon>
        <taxon>Alphaproteobacteria</taxon>
        <taxon>Caulobacterales</taxon>
        <taxon>Caulobacteraceae</taxon>
        <taxon>Caulobacter</taxon>
    </lineage>
</organism>
<dbReference type="GO" id="GO:0006811">
    <property type="term" value="P:monoatomic ion transport"/>
    <property type="evidence" value="ECO:0007669"/>
    <property type="project" value="UniProtKB-KW"/>
</dbReference>
<dbReference type="Gene3D" id="3.30.1950.10">
    <property type="entry name" value="wza like domain"/>
    <property type="match status" value="1"/>
</dbReference>
<evidence type="ECO:0000313" key="18">
    <source>
        <dbReference type="Proteomes" id="UP000228945"/>
    </source>
</evidence>
<evidence type="ECO:0000259" key="15">
    <source>
        <dbReference type="Pfam" id="PF02563"/>
    </source>
</evidence>
<reference evidence="17 18" key="1">
    <citation type="submission" date="2017-10" db="EMBL/GenBank/DDBJ databases">
        <title>Genome sequence of Caulobacter mirabilis FWC38.</title>
        <authorList>
            <person name="Fiebig A."/>
            <person name="Crosson S."/>
        </authorList>
    </citation>
    <scope>NUCLEOTIDE SEQUENCE [LARGE SCALE GENOMIC DNA]</scope>
    <source>
        <strain evidence="17 18">FWC 38</strain>
    </source>
</reference>
<keyword evidence="8" id="KW-0625">Polysaccharide transport</keyword>
<dbReference type="GO" id="GO:0046930">
    <property type="term" value="C:pore complex"/>
    <property type="evidence" value="ECO:0007669"/>
    <property type="project" value="UniProtKB-KW"/>
</dbReference>
<keyword evidence="13" id="KW-0998">Cell outer membrane</keyword>
<keyword evidence="14" id="KW-0449">Lipoprotein</keyword>
<evidence type="ECO:0000256" key="13">
    <source>
        <dbReference type="ARBA" id="ARBA00023237"/>
    </source>
</evidence>
<keyword evidence="7" id="KW-0732">Signal</keyword>
<dbReference type="Pfam" id="PF22461">
    <property type="entry name" value="SLBB_2"/>
    <property type="match status" value="1"/>
</dbReference>
<dbReference type="PANTHER" id="PTHR33619">
    <property type="entry name" value="POLYSACCHARIDE EXPORT PROTEIN GFCE-RELATED"/>
    <property type="match status" value="1"/>
</dbReference>
<proteinExistence type="inferred from homology"/>
<sequence length="262" mass="28348">MLKSSRTAARLCIPCRLRGHWGAGPNPTGARPGGVSPMWRLLALFLVLASPALAQPQPRVSYDPWAASDYLYEVMPGDELSLNFFVNPDLNTRVVVGPDGRGVFPLVSGVAVAGQTPEVVSQILTDAYGSILRNPQVEALVATYGSSQVYVGGEVRTPGVHPLRGRINVAQAIVAAGGFQDTAKTGKVAVLRRRVADNRLLVRYVDVKAMLKGQASDDFQILPGDLVFVPRSNIAEVNLFVRQYLNGVLPFNFGFSYDINRN</sequence>
<evidence type="ECO:0000256" key="11">
    <source>
        <dbReference type="ARBA" id="ARBA00023136"/>
    </source>
</evidence>
<keyword evidence="5" id="KW-0762">Sugar transport</keyword>
<evidence type="ECO:0000256" key="14">
    <source>
        <dbReference type="ARBA" id="ARBA00023288"/>
    </source>
</evidence>
<evidence type="ECO:0000313" key="17">
    <source>
        <dbReference type="EMBL" id="ATQ43298.1"/>
    </source>
</evidence>
<dbReference type="InterPro" id="IPR054765">
    <property type="entry name" value="SLBB_dom"/>
</dbReference>
<accession>A0A2D2AZ51</accession>
<dbReference type="Proteomes" id="UP000228945">
    <property type="component" value="Chromosome"/>
</dbReference>
<evidence type="ECO:0000256" key="6">
    <source>
        <dbReference type="ARBA" id="ARBA00022692"/>
    </source>
</evidence>
<evidence type="ECO:0000256" key="10">
    <source>
        <dbReference type="ARBA" id="ARBA00023114"/>
    </source>
</evidence>
<evidence type="ECO:0000256" key="9">
    <source>
        <dbReference type="ARBA" id="ARBA00023065"/>
    </source>
</evidence>
<evidence type="ECO:0000256" key="3">
    <source>
        <dbReference type="ARBA" id="ARBA00022448"/>
    </source>
</evidence>